<evidence type="ECO:0000313" key="2">
    <source>
        <dbReference type="Proteomes" id="UP001055879"/>
    </source>
</evidence>
<evidence type="ECO:0000313" key="1">
    <source>
        <dbReference type="EMBL" id="KAI3707224.1"/>
    </source>
</evidence>
<gene>
    <name evidence="1" type="ORF">L6452_25549</name>
</gene>
<name>A0ACB9AB47_ARCLA</name>
<sequence>MQKCRHTLSLTLAKIMYSFNPKPPNLSLMRNYVDIVRSFDRTFQRRMHYKLCAGSERMPSSSATNKIDSTRTYDI</sequence>
<proteinExistence type="predicted"/>
<reference evidence="1 2" key="2">
    <citation type="journal article" date="2022" name="Mol. Ecol. Resour.">
        <title>The genomes of chicory, endive, great burdock and yacon provide insights into Asteraceae paleo-polyploidization history and plant inulin production.</title>
        <authorList>
            <person name="Fan W."/>
            <person name="Wang S."/>
            <person name="Wang H."/>
            <person name="Wang A."/>
            <person name="Jiang F."/>
            <person name="Liu H."/>
            <person name="Zhao H."/>
            <person name="Xu D."/>
            <person name="Zhang Y."/>
        </authorList>
    </citation>
    <scope>NUCLEOTIDE SEQUENCE [LARGE SCALE GENOMIC DNA]</scope>
    <source>
        <strain evidence="2">cv. Niubang</strain>
    </source>
</reference>
<keyword evidence="2" id="KW-1185">Reference proteome</keyword>
<comment type="caution">
    <text evidence="1">The sequence shown here is derived from an EMBL/GenBank/DDBJ whole genome shotgun (WGS) entry which is preliminary data.</text>
</comment>
<dbReference type="EMBL" id="CM042054">
    <property type="protein sequence ID" value="KAI3707224.1"/>
    <property type="molecule type" value="Genomic_DNA"/>
</dbReference>
<organism evidence="1 2">
    <name type="scientific">Arctium lappa</name>
    <name type="common">Greater burdock</name>
    <name type="synonym">Lappa major</name>
    <dbReference type="NCBI Taxonomy" id="4217"/>
    <lineage>
        <taxon>Eukaryota</taxon>
        <taxon>Viridiplantae</taxon>
        <taxon>Streptophyta</taxon>
        <taxon>Embryophyta</taxon>
        <taxon>Tracheophyta</taxon>
        <taxon>Spermatophyta</taxon>
        <taxon>Magnoliopsida</taxon>
        <taxon>eudicotyledons</taxon>
        <taxon>Gunneridae</taxon>
        <taxon>Pentapetalae</taxon>
        <taxon>asterids</taxon>
        <taxon>campanulids</taxon>
        <taxon>Asterales</taxon>
        <taxon>Asteraceae</taxon>
        <taxon>Carduoideae</taxon>
        <taxon>Cardueae</taxon>
        <taxon>Arctiinae</taxon>
        <taxon>Arctium</taxon>
    </lineage>
</organism>
<reference evidence="2" key="1">
    <citation type="journal article" date="2022" name="Mol. Ecol. Resour.">
        <title>The genomes of chicory, endive, great burdock and yacon provide insights into Asteraceae palaeo-polyploidization history and plant inulin production.</title>
        <authorList>
            <person name="Fan W."/>
            <person name="Wang S."/>
            <person name="Wang H."/>
            <person name="Wang A."/>
            <person name="Jiang F."/>
            <person name="Liu H."/>
            <person name="Zhao H."/>
            <person name="Xu D."/>
            <person name="Zhang Y."/>
        </authorList>
    </citation>
    <scope>NUCLEOTIDE SEQUENCE [LARGE SCALE GENOMIC DNA]</scope>
    <source>
        <strain evidence="2">cv. Niubang</strain>
    </source>
</reference>
<accession>A0ACB9AB47</accession>
<dbReference type="Proteomes" id="UP001055879">
    <property type="component" value="Linkage Group LG08"/>
</dbReference>
<protein>
    <submittedName>
        <fullName evidence="1">Uncharacterized protein</fullName>
    </submittedName>
</protein>